<proteinExistence type="predicted"/>
<sequence length="75" mass="8565">MARYFFHVHSDRDHIDNDGTDLPGPREARDHAVTVAGELLKGVSYSDWKGSEWRLRVTDENEAAVCTLRFSIECD</sequence>
<dbReference type="EMBL" id="JBHOMY010000030">
    <property type="protein sequence ID" value="MFC1457387.1"/>
    <property type="molecule type" value="Genomic_DNA"/>
</dbReference>
<evidence type="ECO:0000259" key="1">
    <source>
        <dbReference type="Pfam" id="PF21834"/>
    </source>
</evidence>
<dbReference type="Proteomes" id="UP001593940">
    <property type="component" value="Unassembled WGS sequence"/>
</dbReference>
<dbReference type="RefSeq" id="WP_376772453.1">
    <property type="nucleotide sequence ID" value="NZ_JAFBID010000072.1"/>
</dbReference>
<name>A0ABV6Y7Z7_9HYPH</name>
<gene>
    <name evidence="2" type="ORF">ACETIH_11810</name>
</gene>
<evidence type="ECO:0000313" key="2">
    <source>
        <dbReference type="EMBL" id="MFC1457387.1"/>
    </source>
</evidence>
<evidence type="ECO:0000313" key="3">
    <source>
        <dbReference type="Proteomes" id="UP001593940"/>
    </source>
</evidence>
<accession>A0ABV6Y7Z7</accession>
<comment type="caution">
    <text evidence="2">The sequence shown here is derived from an EMBL/GenBank/DDBJ whole genome shotgun (WGS) entry which is preliminary data.</text>
</comment>
<feature type="domain" description="DUF6894" evidence="1">
    <location>
        <begin position="3"/>
        <end position="71"/>
    </location>
</feature>
<organism evidence="2 3">
    <name type="scientific">Microvirga arabica</name>
    <dbReference type="NCBI Taxonomy" id="1128671"/>
    <lineage>
        <taxon>Bacteria</taxon>
        <taxon>Pseudomonadati</taxon>
        <taxon>Pseudomonadota</taxon>
        <taxon>Alphaproteobacteria</taxon>
        <taxon>Hyphomicrobiales</taxon>
        <taxon>Methylobacteriaceae</taxon>
        <taxon>Microvirga</taxon>
    </lineage>
</organism>
<dbReference type="InterPro" id="IPR054189">
    <property type="entry name" value="DUF6894"/>
</dbReference>
<reference evidence="2 3" key="1">
    <citation type="submission" date="2024-09" db="EMBL/GenBank/DDBJ databases">
        <title>Nodulacao em especies de Leguminosae Basais da Amazonia e Caracterizacao dos Rizobios e Bacterias Associadas aos Nodulos.</title>
        <authorList>
            <person name="Jambeiro I.C.A."/>
            <person name="Lopes I.S."/>
            <person name="Aguiar E.R.G.R."/>
            <person name="Santos A.F.J."/>
            <person name="Dos Santos J.M.F."/>
            <person name="Gross E."/>
        </authorList>
    </citation>
    <scope>NUCLEOTIDE SEQUENCE [LARGE SCALE GENOMIC DNA]</scope>
    <source>
        <strain evidence="2 3">BRUESC1165</strain>
    </source>
</reference>
<dbReference type="Pfam" id="PF21834">
    <property type="entry name" value="DUF6894"/>
    <property type="match status" value="1"/>
</dbReference>
<keyword evidence="3" id="KW-1185">Reference proteome</keyword>
<protein>
    <submittedName>
        <fullName evidence="2">DUF6894 family protein</fullName>
    </submittedName>
</protein>